<accession>A0A3Q2YCF8</accession>
<evidence type="ECO:0000313" key="1">
    <source>
        <dbReference type="Ensembl" id="ENSHCOP00000010971.1"/>
    </source>
</evidence>
<dbReference type="Ensembl" id="ENSHCOT00000017554.1">
    <property type="protein sequence ID" value="ENSHCOP00000010971.1"/>
    <property type="gene ID" value="ENSHCOG00000013694.1"/>
</dbReference>
<evidence type="ECO:0000313" key="2">
    <source>
        <dbReference type="Proteomes" id="UP000264820"/>
    </source>
</evidence>
<dbReference type="AlphaFoldDB" id="A0A3Q2YCF8"/>
<reference evidence="1" key="1">
    <citation type="submission" date="2025-08" db="UniProtKB">
        <authorList>
            <consortium name="Ensembl"/>
        </authorList>
    </citation>
    <scope>IDENTIFICATION</scope>
</reference>
<dbReference type="PANTHER" id="PTHR46829">
    <property type="entry name" value="STERILE ALPHA MOTIF DOMAIN-CONTAINING PROTEIN 15"/>
    <property type="match status" value="1"/>
</dbReference>
<name>A0A3Q2YCF8_HIPCM</name>
<dbReference type="OMA" id="FGHMQEI"/>
<keyword evidence="2" id="KW-1185">Reference proteome</keyword>
<protein>
    <submittedName>
        <fullName evidence="1">Uncharacterized protein</fullName>
    </submittedName>
</protein>
<dbReference type="GeneTree" id="ENSGT00940000177806"/>
<dbReference type="Proteomes" id="UP000264820">
    <property type="component" value="Unplaced"/>
</dbReference>
<reference evidence="1" key="2">
    <citation type="submission" date="2025-09" db="UniProtKB">
        <authorList>
            <consortium name="Ensembl"/>
        </authorList>
    </citation>
    <scope>IDENTIFICATION</scope>
</reference>
<proteinExistence type="predicted"/>
<organism evidence="1 2">
    <name type="scientific">Hippocampus comes</name>
    <name type="common">Tiger tail seahorse</name>
    <dbReference type="NCBI Taxonomy" id="109280"/>
    <lineage>
        <taxon>Eukaryota</taxon>
        <taxon>Metazoa</taxon>
        <taxon>Chordata</taxon>
        <taxon>Craniata</taxon>
        <taxon>Vertebrata</taxon>
        <taxon>Euteleostomi</taxon>
        <taxon>Actinopterygii</taxon>
        <taxon>Neopterygii</taxon>
        <taxon>Teleostei</taxon>
        <taxon>Neoteleostei</taxon>
        <taxon>Acanthomorphata</taxon>
        <taxon>Syngnathiaria</taxon>
        <taxon>Syngnathiformes</taxon>
        <taxon>Syngnathoidei</taxon>
        <taxon>Syngnathidae</taxon>
        <taxon>Hippocampus</taxon>
    </lineage>
</organism>
<dbReference type="STRING" id="109280.ENSHCOP00000010971"/>
<dbReference type="PANTHER" id="PTHR46829:SF1">
    <property type="entry name" value="STERILE ALPHA MOTIF DOMAIN-CONTAINING PROTEIN 15"/>
    <property type="match status" value="1"/>
</dbReference>
<sequence length="73" mass="8118">MPRLGITDFKDMQAIAARVRELLGISEVLWSRSIADPPRDIEGLFLEMKSRTGVKTDELTPQAAGRQAGLMYV</sequence>